<name>A0ABQ8T5U3_PERAM</name>
<proteinExistence type="predicted"/>
<accession>A0ABQ8T5U3</accession>
<evidence type="ECO:0000313" key="3">
    <source>
        <dbReference type="Proteomes" id="UP001148838"/>
    </source>
</evidence>
<evidence type="ECO:0000313" key="2">
    <source>
        <dbReference type="EMBL" id="KAJ4441245.1"/>
    </source>
</evidence>
<gene>
    <name evidence="2" type="ORF">ANN_11096</name>
</gene>
<reference evidence="2 3" key="1">
    <citation type="journal article" date="2022" name="Allergy">
        <title>Genome assembly and annotation of Periplaneta americana reveal a comprehensive cockroach allergen profile.</title>
        <authorList>
            <person name="Wang L."/>
            <person name="Xiong Q."/>
            <person name="Saelim N."/>
            <person name="Wang L."/>
            <person name="Nong W."/>
            <person name="Wan A.T."/>
            <person name="Shi M."/>
            <person name="Liu X."/>
            <person name="Cao Q."/>
            <person name="Hui J.H.L."/>
            <person name="Sookrung N."/>
            <person name="Leung T.F."/>
            <person name="Tungtrongchitr A."/>
            <person name="Tsui S.K.W."/>
        </authorList>
    </citation>
    <scope>NUCLEOTIDE SEQUENCE [LARGE SCALE GENOMIC DNA]</scope>
    <source>
        <strain evidence="2">PWHHKU_190912</strain>
    </source>
</reference>
<keyword evidence="3" id="KW-1185">Reference proteome</keyword>
<protein>
    <submittedName>
        <fullName evidence="2">Uncharacterized protein</fullName>
    </submittedName>
</protein>
<comment type="caution">
    <text evidence="2">The sequence shown here is derived from an EMBL/GenBank/DDBJ whole genome shotgun (WGS) entry which is preliminary data.</text>
</comment>
<dbReference type="Proteomes" id="UP001148838">
    <property type="component" value="Unassembled WGS sequence"/>
</dbReference>
<sequence>MPLQTTAPVHLTPPSACKNKIHPHEDTFPVPSPEIPGANTSTIPSEFYVVDLSLTLNSDKRCCEFVRGRMWTIQQKAEIVLWYVELKSVVQCNVNGNICIHEKTLQMTKL</sequence>
<organism evidence="2 3">
    <name type="scientific">Periplaneta americana</name>
    <name type="common">American cockroach</name>
    <name type="synonym">Blatta americana</name>
    <dbReference type="NCBI Taxonomy" id="6978"/>
    <lineage>
        <taxon>Eukaryota</taxon>
        <taxon>Metazoa</taxon>
        <taxon>Ecdysozoa</taxon>
        <taxon>Arthropoda</taxon>
        <taxon>Hexapoda</taxon>
        <taxon>Insecta</taxon>
        <taxon>Pterygota</taxon>
        <taxon>Neoptera</taxon>
        <taxon>Polyneoptera</taxon>
        <taxon>Dictyoptera</taxon>
        <taxon>Blattodea</taxon>
        <taxon>Blattoidea</taxon>
        <taxon>Blattidae</taxon>
        <taxon>Blattinae</taxon>
        <taxon>Periplaneta</taxon>
    </lineage>
</organism>
<dbReference type="EMBL" id="JAJSOF020000015">
    <property type="protein sequence ID" value="KAJ4441245.1"/>
    <property type="molecule type" value="Genomic_DNA"/>
</dbReference>
<evidence type="ECO:0000256" key="1">
    <source>
        <dbReference type="SAM" id="MobiDB-lite"/>
    </source>
</evidence>
<feature type="region of interest" description="Disordered" evidence="1">
    <location>
        <begin position="1"/>
        <end position="23"/>
    </location>
</feature>